<dbReference type="PANTHER" id="PTHR47691">
    <property type="entry name" value="REGULATOR-RELATED"/>
    <property type="match status" value="1"/>
</dbReference>
<organism evidence="2 3">
    <name type="scientific">Mycolicibacterium hodleri</name>
    <dbReference type="NCBI Taxonomy" id="49897"/>
    <lineage>
        <taxon>Bacteria</taxon>
        <taxon>Bacillati</taxon>
        <taxon>Actinomycetota</taxon>
        <taxon>Actinomycetes</taxon>
        <taxon>Mycobacteriales</taxon>
        <taxon>Mycobacteriaceae</taxon>
        <taxon>Mycolicibacterium</taxon>
    </lineage>
</organism>
<dbReference type="Gene3D" id="3.40.50.300">
    <property type="entry name" value="P-loop containing nucleotide triphosphate hydrolases"/>
    <property type="match status" value="1"/>
</dbReference>
<evidence type="ECO:0000259" key="1">
    <source>
        <dbReference type="PROSITE" id="PS50125"/>
    </source>
</evidence>
<dbReference type="InterPro" id="IPR027417">
    <property type="entry name" value="P-loop_NTPase"/>
</dbReference>
<dbReference type="EMBL" id="RCZG01000027">
    <property type="protein sequence ID" value="TPG25505.1"/>
    <property type="molecule type" value="Genomic_DNA"/>
</dbReference>
<dbReference type="SUPFAM" id="SSF52540">
    <property type="entry name" value="P-loop containing nucleoside triphosphate hydrolases"/>
    <property type="match status" value="1"/>
</dbReference>
<evidence type="ECO:0000313" key="3">
    <source>
        <dbReference type="Proteomes" id="UP000320095"/>
    </source>
</evidence>
<dbReference type="InterPro" id="IPR058852">
    <property type="entry name" value="HTH_77"/>
</dbReference>
<feature type="domain" description="Guanylate cyclase" evidence="1">
    <location>
        <begin position="7"/>
        <end position="110"/>
    </location>
</feature>
<dbReference type="GO" id="GO:0009190">
    <property type="term" value="P:cyclic nucleotide biosynthetic process"/>
    <property type="evidence" value="ECO:0007669"/>
    <property type="project" value="InterPro"/>
</dbReference>
<dbReference type="SMART" id="SM00044">
    <property type="entry name" value="CYCc"/>
    <property type="match status" value="1"/>
</dbReference>
<dbReference type="Pfam" id="PF00211">
    <property type="entry name" value="Guanylate_cyc"/>
    <property type="match status" value="1"/>
</dbReference>
<reference evidence="2 3" key="1">
    <citation type="journal article" date="2019" name="Environ. Microbiol.">
        <title>Species interactions and distinct microbial communities in high Arctic permafrost affected cryosols are associated with the CH4 and CO2 gas fluxes.</title>
        <authorList>
            <person name="Altshuler I."/>
            <person name="Hamel J."/>
            <person name="Turney S."/>
            <person name="Magnuson E."/>
            <person name="Levesque R."/>
            <person name="Greer C."/>
            <person name="Whyte L.G."/>
        </authorList>
    </citation>
    <scope>NUCLEOTIDE SEQUENCE [LARGE SCALE GENOMIC DNA]</scope>
    <source>
        <strain evidence="2 3">S5.20</strain>
    </source>
</reference>
<comment type="caution">
    <text evidence="2">The sequence shown here is derived from an EMBL/GenBank/DDBJ whole genome shotgun (WGS) entry which is preliminary data.</text>
</comment>
<sequence length="877" mass="93852">MPSAVVTFLFTDIEGSTRRWEADAEAMRVALVAHDGTLQRAIADRGGDVFKHTGDGVCAVFNSPQLAVDAAIAAQRSLELPVRMGIATGEAEARGGDYFGAVLNRAARVMSAGHGGQILLDGLTADLLSGVDLKAHGSRRLRDIAKPIEIFQVRAPGLGADFPALKTADPTLGNLRRPPTGLIGRDRDVAELGLALHAHRVTTLIGVGGVGKTRLALEVADRARPDFLDGVWLIELASVTDPAAVPEAVAAVLGITQQPGMTLADSIAGALEGRTRLLVFDNCEHVLDASAELIESIIAASSTVRILATSREGLRVSEEQLQSVSSLQTGIDSAAVALFVERAQAVAPALGHRTEDTDAVVEICRRLDGIPLAIELAASRMQSMTVTELRDRLDDRFRLLIGSRRGLERHQTLRHAVQWSYDLLTEAETSLLTVCSVFAGGFDLAGAAAVGRSADDYATLDVLDALVRKSLLVADPSSGRTRYSMLETIRQFAEYQLVEGGAANEARTAHARHFASLEATVLATWDSARQREAYTWLNVELANLRAAFRWASDHDGLDSAAAIAIYSTILGSWEEQFEPVAWIEEVIATVGTTPHPRLAQLYVMATFCYATGRAEQAVAYAEAAQAAIESRRFDAVPYEAEAWIGGAYIAVGQPERWASLCRNMIRRDGGPHVIARASLALAATLTGAENEALAASDGLLVAAAATDNPYTSCFALLAYGFVRRDADPATAYDVERRGLQIAQDSGNRQVESHLAVSMSRLAATHGDPAVALDYFTLAIHNLYDSGNFTIMHSPLAILATFFDRRGDFEPAAIISGYAADILTSTAFPEINGAVDHLREVLGEERYSALAATGLNMTNTGVANYAFDQIDRVRGELG</sequence>
<dbReference type="Proteomes" id="UP000320095">
    <property type="component" value="Unassembled WGS sequence"/>
</dbReference>
<name>A0A502DJ13_9MYCO</name>
<dbReference type="PROSITE" id="PS50125">
    <property type="entry name" value="GUANYLATE_CYCLASE_2"/>
    <property type="match status" value="1"/>
</dbReference>
<dbReference type="Pfam" id="PF25872">
    <property type="entry name" value="HTH_77"/>
    <property type="match status" value="1"/>
</dbReference>
<gene>
    <name evidence="2" type="ORF">EAH80_30300</name>
</gene>
<evidence type="ECO:0000313" key="2">
    <source>
        <dbReference type="EMBL" id="TPG25505.1"/>
    </source>
</evidence>
<dbReference type="GO" id="GO:0035556">
    <property type="term" value="P:intracellular signal transduction"/>
    <property type="evidence" value="ECO:0007669"/>
    <property type="project" value="InterPro"/>
</dbReference>
<dbReference type="CDD" id="cd07302">
    <property type="entry name" value="CHD"/>
    <property type="match status" value="1"/>
</dbReference>
<dbReference type="SUPFAM" id="SSF55073">
    <property type="entry name" value="Nucleotide cyclase"/>
    <property type="match status" value="1"/>
</dbReference>
<dbReference type="InterPro" id="IPR001054">
    <property type="entry name" value="A/G_cyclase"/>
</dbReference>
<protein>
    <submittedName>
        <fullName evidence="2">Adenylate/guanylate cyclase domain-containing protein</fullName>
    </submittedName>
</protein>
<dbReference type="PRINTS" id="PR00364">
    <property type="entry name" value="DISEASERSIST"/>
</dbReference>
<dbReference type="OrthoDB" id="9812579at2"/>
<dbReference type="InterPro" id="IPR029787">
    <property type="entry name" value="Nucleotide_cyclase"/>
</dbReference>
<dbReference type="GO" id="GO:0043531">
    <property type="term" value="F:ADP binding"/>
    <property type="evidence" value="ECO:0007669"/>
    <property type="project" value="InterPro"/>
</dbReference>
<dbReference type="AlphaFoldDB" id="A0A502DJ13"/>
<dbReference type="GO" id="GO:0004016">
    <property type="term" value="F:adenylate cyclase activity"/>
    <property type="evidence" value="ECO:0007669"/>
    <property type="project" value="UniProtKB-ARBA"/>
</dbReference>
<keyword evidence="3" id="KW-1185">Reference proteome</keyword>
<proteinExistence type="predicted"/>
<dbReference type="PANTHER" id="PTHR47691:SF3">
    <property type="entry name" value="HTH-TYPE TRANSCRIPTIONAL REGULATOR RV0890C-RELATED"/>
    <property type="match status" value="1"/>
</dbReference>
<accession>A0A502DJ13</accession>
<dbReference type="Gene3D" id="3.30.70.1230">
    <property type="entry name" value="Nucleotide cyclase"/>
    <property type="match status" value="2"/>
</dbReference>